<dbReference type="InterPro" id="IPR019362">
    <property type="entry name" value="MMADHC"/>
</dbReference>
<dbReference type="AlphaFoldDB" id="A0A811KFT3"/>
<dbReference type="GO" id="GO:0005739">
    <property type="term" value="C:mitochondrion"/>
    <property type="evidence" value="ECO:0007669"/>
    <property type="project" value="TreeGrafter"/>
</dbReference>
<dbReference type="Pfam" id="PF10229">
    <property type="entry name" value="MMADHC"/>
    <property type="match status" value="1"/>
</dbReference>
<keyword evidence="2" id="KW-1185">Reference proteome</keyword>
<dbReference type="GO" id="GO:0009235">
    <property type="term" value="P:cobalamin metabolic process"/>
    <property type="evidence" value="ECO:0007669"/>
    <property type="project" value="InterPro"/>
</dbReference>
<comment type="caution">
    <text evidence="1">The sequence shown here is derived from an EMBL/GenBank/DDBJ whole genome shotgun (WGS) entry which is preliminary data.</text>
</comment>
<organism evidence="1 2">
    <name type="scientific">Bursaphelenchus okinawaensis</name>
    <dbReference type="NCBI Taxonomy" id="465554"/>
    <lineage>
        <taxon>Eukaryota</taxon>
        <taxon>Metazoa</taxon>
        <taxon>Ecdysozoa</taxon>
        <taxon>Nematoda</taxon>
        <taxon>Chromadorea</taxon>
        <taxon>Rhabditida</taxon>
        <taxon>Tylenchina</taxon>
        <taxon>Tylenchomorpha</taxon>
        <taxon>Aphelenchoidea</taxon>
        <taxon>Aphelenchoididae</taxon>
        <taxon>Bursaphelenchus</taxon>
    </lineage>
</organism>
<dbReference type="OrthoDB" id="10263782at2759"/>
<sequence length="293" mass="33770">MYRLGSPRILVRLTLKSQVSRALYSTQQRLHPNAPIYMEKRDNRQNDLLAPSKEFPFNGNVAAAQIYLQKDQDPKKDVKTTKPSSSGNQKLTTIVKLLKNLHHHAEKSVSYVPAETVKDYSFCFDDEVVTIESVECPRLLKNQLRNVFEVRVPHFFNRPLTVINIFQQEAQTFEEVAPEDKLDAKMLYFIETADAICESLNRLGYWCDYLDPHSGQARRAPDSAVDRLLKPNDNLKQVGFNLEEVKRCMKISNVSFDNKNYIGSIFTDAKVDEANVNDFFEVLNGEDEEFRQK</sequence>
<name>A0A811KFT3_9BILA</name>
<proteinExistence type="predicted"/>
<dbReference type="Proteomes" id="UP000614601">
    <property type="component" value="Unassembled WGS sequence"/>
</dbReference>
<dbReference type="EMBL" id="CAJFDH010000003">
    <property type="protein sequence ID" value="CAD5214260.1"/>
    <property type="molecule type" value="Genomic_DNA"/>
</dbReference>
<accession>A0A811KFT3</accession>
<evidence type="ECO:0000313" key="1">
    <source>
        <dbReference type="EMBL" id="CAD5214260.1"/>
    </source>
</evidence>
<reference evidence="1" key="1">
    <citation type="submission" date="2020-09" db="EMBL/GenBank/DDBJ databases">
        <authorList>
            <person name="Kikuchi T."/>
        </authorList>
    </citation>
    <scope>NUCLEOTIDE SEQUENCE</scope>
    <source>
        <strain evidence="1">SH1</strain>
    </source>
</reference>
<evidence type="ECO:0000313" key="2">
    <source>
        <dbReference type="Proteomes" id="UP000614601"/>
    </source>
</evidence>
<gene>
    <name evidence="1" type="ORF">BOKJ2_LOCUS5504</name>
</gene>
<protein>
    <submittedName>
        <fullName evidence="1">Uncharacterized protein</fullName>
    </submittedName>
</protein>
<dbReference type="PANTHER" id="PTHR13192">
    <property type="entry name" value="MY011 PROTEIN"/>
    <property type="match status" value="1"/>
</dbReference>
<dbReference type="PANTHER" id="PTHR13192:SF3">
    <property type="entry name" value="COBALAMIN TRAFFICKING PROTEIN CBLD"/>
    <property type="match status" value="1"/>
</dbReference>
<dbReference type="Proteomes" id="UP000783686">
    <property type="component" value="Unassembled WGS sequence"/>
</dbReference>
<dbReference type="EMBL" id="CAJFCW020000003">
    <property type="protein sequence ID" value="CAG9102410.1"/>
    <property type="molecule type" value="Genomic_DNA"/>
</dbReference>